<accession>A0A6N8J743</accession>
<dbReference type="PROSITE" id="PS51123">
    <property type="entry name" value="OMPA_2"/>
    <property type="match status" value="1"/>
</dbReference>
<dbReference type="SUPFAM" id="SSF48452">
    <property type="entry name" value="TPR-like"/>
    <property type="match status" value="1"/>
</dbReference>
<dbReference type="SUPFAM" id="SSF103088">
    <property type="entry name" value="OmpA-like"/>
    <property type="match status" value="1"/>
</dbReference>
<evidence type="ECO:0000256" key="2">
    <source>
        <dbReference type="ARBA" id="ARBA00023136"/>
    </source>
</evidence>
<dbReference type="PANTHER" id="PTHR30329:SF21">
    <property type="entry name" value="LIPOPROTEIN YIAD-RELATED"/>
    <property type="match status" value="1"/>
</dbReference>
<dbReference type="InterPro" id="IPR011042">
    <property type="entry name" value="6-blade_b-propeller_TolB-like"/>
</dbReference>
<dbReference type="SUPFAM" id="SSF82171">
    <property type="entry name" value="DPP6 N-terminal domain-like"/>
    <property type="match status" value="1"/>
</dbReference>
<comment type="subcellular location">
    <subcellularLocation>
        <location evidence="1">Cell outer membrane</location>
    </subcellularLocation>
</comment>
<dbReference type="InterPro" id="IPR006664">
    <property type="entry name" value="OMP_bac"/>
</dbReference>
<evidence type="ECO:0000313" key="7">
    <source>
        <dbReference type="Proteomes" id="UP000468388"/>
    </source>
</evidence>
<sequence length="584" mass="64313">MKKILFTAVMLVVVQAAWSQHKAGYLKAADSYYKQADYYSATLYYEKYLVAGTKRTDPMTYNPYAAPGPSDRVTTGPAADEQQAVYQLADSYRRLNDPAKATPLYEKSLTYNNDRYPLAAYYYGICLRSTEKYDAAEEVFSAFLAKYKSTDTYSADAEKELRNLRFIRQQLQKGDLSLYHLHKAAGTLNAGGATYAPVWAGDKLLFTSTKGIPVMNRIYQSSDTVAVTRIPLVQSSKVHQGAVSVSADGNALYLTQWTTDNGKKSAAIYISKKKDQQWSEPVKLDEMINTTGFNAQQPFIMADGRTLLFSSDKAGNYDLYAATLDATGKAVSVQALSALNTAADEQAPYYHAASSTLVFASNGGVGMGGYDLYFSKGTIDHLSPAVNFGYPVNAVKDDIYFSSKTQTANVLDDAWFCSDRSAECCLELFSLNMTPPPPPPVDTPVVVAVTPVPTIIDTILRTPVNEAVAIQQIYYELNEYTLSASSYPLLDKLAEVLLSHPQMEIEISAHTDSTGTAAFNQQLSEKRAMNCVAYLMSKGVPKDRLQYKGYGASKPVAPNTFPDGTDNPEGRRLNRRIELKILKQ</sequence>
<dbReference type="OrthoDB" id="9809364at2"/>
<dbReference type="Pfam" id="PF07676">
    <property type="entry name" value="PD40"/>
    <property type="match status" value="1"/>
</dbReference>
<dbReference type="InterPro" id="IPR036737">
    <property type="entry name" value="OmpA-like_sf"/>
</dbReference>
<evidence type="ECO:0000256" key="1">
    <source>
        <dbReference type="ARBA" id="ARBA00004442"/>
    </source>
</evidence>
<dbReference type="PRINTS" id="PR01021">
    <property type="entry name" value="OMPADOMAIN"/>
</dbReference>
<keyword evidence="7" id="KW-1185">Reference proteome</keyword>
<dbReference type="Pfam" id="PF00691">
    <property type="entry name" value="OmpA"/>
    <property type="match status" value="1"/>
</dbReference>
<dbReference type="Gene3D" id="3.30.1330.60">
    <property type="entry name" value="OmpA-like domain"/>
    <property type="match status" value="1"/>
</dbReference>
<protein>
    <submittedName>
        <fullName evidence="6">OmpA family protein</fullName>
    </submittedName>
</protein>
<dbReference type="InterPro" id="IPR011659">
    <property type="entry name" value="WD40"/>
</dbReference>
<dbReference type="GO" id="GO:0009279">
    <property type="term" value="C:cell outer membrane"/>
    <property type="evidence" value="ECO:0007669"/>
    <property type="project" value="UniProtKB-SubCell"/>
</dbReference>
<dbReference type="CDD" id="cd07185">
    <property type="entry name" value="OmpA_C-like"/>
    <property type="match status" value="1"/>
</dbReference>
<evidence type="ECO:0000259" key="5">
    <source>
        <dbReference type="PROSITE" id="PS51123"/>
    </source>
</evidence>
<dbReference type="EMBL" id="WRXO01000002">
    <property type="protein sequence ID" value="MVT40744.1"/>
    <property type="molecule type" value="Genomic_DNA"/>
</dbReference>
<dbReference type="InterPro" id="IPR006665">
    <property type="entry name" value="OmpA-like"/>
</dbReference>
<keyword evidence="3" id="KW-0998">Cell outer membrane</keyword>
<evidence type="ECO:0000256" key="3">
    <source>
        <dbReference type="ARBA" id="ARBA00023237"/>
    </source>
</evidence>
<keyword evidence="2 4" id="KW-0472">Membrane</keyword>
<evidence type="ECO:0000313" key="6">
    <source>
        <dbReference type="EMBL" id="MVT40744.1"/>
    </source>
</evidence>
<dbReference type="InterPro" id="IPR050330">
    <property type="entry name" value="Bact_OuterMem_StrucFunc"/>
</dbReference>
<reference evidence="6 7" key="1">
    <citation type="submission" date="2019-12" db="EMBL/GenBank/DDBJ databases">
        <title>The draft genomic sequence of strain Chitinophaga oryziterrae JCM 16595.</title>
        <authorList>
            <person name="Zhang X."/>
        </authorList>
    </citation>
    <scope>NUCLEOTIDE SEQUENCE [LARGE SCALE GENOMIC DNA]</scope>
    <source>
        <strain evidence="6 7">JCM 16595</strain>
    </source>
</reference>
<dbReference type="Gene3D" id="2.120.10.30">
    <property type="entry name" value="TolB, C-terminal domain"/>
    <property type="match status" value="1"/>
</dbReference>
<dbReference type="InterPro" id="IPR011990">
    <property type="entry name" value="TPR-like_helical_dom_sf"/>
</dbReference>
<dbReference type="AlphaFoldDB" id="A0A6N8J743"/>
<dbReference type="Proteomes" id="UP000468388">
    <property type="component" value="Unassembled WGS sequence"/>
</dbReference>
<dbReference type="RefSeq" id="WP_157299379.1">
    <property type="nucleotide sequence ID" value="NZ_BAAAZB010000010.1"/>
</dbReference>
<comment type="caution">
    <text evidence="6">The sequence shown here is derived from an EMBL/GenBank/DDBJ whole genome shotgun (WGS) entry which is preliminary data.</text>
</comment>
<feature type="domain" description="OmpA-like" evidence="5">
    <location>
        <begin position="464"/>
        <end position="584"/>
    </location>
</feature>
<gene>
    <name evidence="6" type="ORF">GO495_09155</name>
</gene>
<organism evidence="6 7">
    <name type="scientific">Chitinophaga oryziterrae</name>
    <dbReference type="NCBI Taxonomy" id="1031224"/>
    <lineage>
        <taxon>Bacteria</taxon>
        <taxon>Pseudomonadati</taxon>
        <taxon>Bacteroidota</taxon>
        <taxon>Chitinophagia</taxon>
        <taxon>Chitinophagales</taxon>
        <taxon>Chitinophagaceae</taxon>
        <taxon>Chitinophaga</taxon>
    </lineage>
</organism>
<dbReference type="PANTHER" id="PTHR30329">
    <property type="entry name" value="STATOR ELEMENT OF FLAGELLAR MOTOR COMPLEX"/>
    <property type="match status" value="1"/>
</dbReference>
<name>A0A6N8J743_9BACT</name>
<dbReference type="Gene3D" id="1.25.40.10">
    <property type="entry name" value="Tetratricopeptide repeat domain"/>
    <property type="match status" value="1"/>
</dbReference>
<proteinExistence type="predicted"/>
<evidence type="ECO:0000256" key="4">
    <source>
        <dbReference type="PROSITE-ProRule" id="PRU00473"/>
    </source>
</evidence>